<dbReference type="NCBIfam" id="TIGR00500">
    <property type="entry name" value="met_pdase_I"/>
    <property type="match status" value="1"/>
</dbReference>
<dbReference type="OrthoDB" id="9802055at2"/>
<feature type="binding site" evidence="6">
    <location>
        <position position="102"/>
    </location>
    <ligand>
        <name>a divalent metal cation</name>
        <dbReference type="ChEBI" id="CHEBI:60240"/>
        <label>1</label>
    </ligand>
</feature>
<evidence type="ECO:0000256" key="7">
    <source>
        <dbReference type="RuleBase" id="RU003653"/>
    </source>
</evidence>
<feature type="binding site" evidence="6">
    <location>
        <position position="183"/>
    </location>
    <ligand>
        <name>substrate</name>
    </ligand>
</feature>
<dbReference type="PROSITE" id="PS00680">
    <property type="entry name" value="MAP_1"/>
    <property type="match status" value="1"/>
</dbReference>
<dbReference type="SUPFAM" id="SSF55920">
    <property type="entry name" value="Creatinase/aminopeptidase"/>
    <property type="match status" value="1"/>
</dbReference>
<dbReference type="EC" id="3.4.11.18" evidence="6 7"/>
<dbReference type="InterPro" id="IPR001714">
    <property type="entry name" value="Pept_M24_MAP"/>
</dbReference>
<dbReference type="STRING" id="1936003.STSP2_03030"/>
<dbReference type="InterPro" id="IPR036005">
    <property type="entry name" value="Creatinase/aminopeptidase-like"/>
</dbReference>
<dbReference type="HAMAP" id="MF_01974">
    <property type="entry name" value="MetAP_1"/>
    <property type="match status" value="1"/>
</dbReference>
<comment type="similarity">
    <text evidence="6">Belongs to the peptidase M24A family. Methionine aminopeptidase type 1 subfamily.</text>
</comment>
<dbReference type="InterPro" id="IPR000994">
    <property type="entry name" value="Pept_M24"/>
</dbReference>
<dbReference type="RefSeq" id="WP_146663478.1">
    <property type="nucleotide sequence ID" value="NZ_CP019791.1"/>
</dbReference>
<keyword evidence="10" id="KW-1185">Reference proteome</keyword>
<evidence type="ECO:0000256" key="5">
    <source>
        <dbReference type="ARBA" id="ARBA00022801"/>
    </source>
</evidence>
<protein>
    <recommendedName>
        <fullName evidence="6 7">Methionine aminopeptidase</fullName>
        <shortName evidence="6">MAP</shortName>
        <shortName evidence="6">MetAP</shortName>
        <ecNumber evidence="6 7">3.4.11.18</ecNumber>
    </recommendedName>
    <alternativeName>
        <fullName evidence="6">Peptidase M</fullName>
    </alternativeName>
</protein>
<keyword evidence="2 6" id="KW-0031">Aminopeptidase</keyword>
<name>A0A1U9NPG8_9BACT</name>
<gene>
    <name evidence="6 9" type="primary">map</name>
    <name evidence="9" type="ORF">STSP2_03030</name>
</gene>
<keyword evidence="5 6" id="KW-0378">Hydrolase</keyword>
<dbReference type="Proteomes" id="UP000189674">
    <property type="component" value="Chromosome"/>
</dbReference>
<dbReference type="PRINTS" id="PR00599">
    <property type="entry name" value="MAPEPTIDASE"/>
</dbReference>
<dbReference type="PANTHER" id="PTHR43330:SF27">
    <property type="entry name" value="METHIONINE AMINOPEPTIDASE"/>
    <property type="match status" value="1"/>
</dbReference>
<comment type="subunit">
    <text evidence="6">Monomer.</text>
</comment>
<evidence type="ECO:0000313" key="9">
    <source>
        <dbReference type="EMBL" id="AQT69832.1"/>
    </source>
</evidence>
<feature type="binding site" evidence="6">
    <location>
        <position position="113"/>
    </location>
    <ligand>
        <name>a divalent metal cation</name>
        <dbReference type="ChEBI" id="CHEBI:60240"/>
        <label>1</label>
    </ligand>
</feature>
<proteinExistence type="inferred from homology"/>
<feature type="binding site" evidence="6">
    <location>
        <position position="84"/>
    </location>
    <ligand>
        <name>substrate</name>
    </ligand>
</feature>
<feature type="binding site" evidence="6">
    <location>
        <position position="176"/>
    </location>
    <ligand>
        <name>a divalent metal cation</name>
        <dbReference type="ChEBI" id="CHEBI:60240"/>
        <label>2</label>
        <note>catalytic</note>
    </ligand>
</feature>
<dbReference type="EMBL" id="CP019791">
    <property type="protein sequence ID" value="AQT69832.1"/>
    <property type="molecule type" value="Genomic_DNA"/>
</dbReference>
<dbReference type="PANTHER" id="PTHR43330">
    <property type="entry name" value="METHIONINE AMINOPEPTIDASE"/>
    <property type="match status" value="1"/>
</dbReference>
<comment type="catalytic activity">
    <reaction evidence="6 7">
        <text>Release of N-terminal amino acids, preferentially methionine, from peptides and arylamides.</text>
        <dbReference type="EC" id="3.4.11.18"/>
    </reaction>
</comment>
<dbReference type="GO" id="GO:0046872">
    <property type="term" value="F:metal ion binding"/>
    <property type="evidence" value="ECO:0007669"/>
    <property type="project" value="UniProtKB-UniRule"/>
</dbReference>
<evidence type="ECO:0000256" key="3">
    <source>
        <dbReference type="ARBA" id="ARBA00022670"/>
    </source>
</evidence>
<dbReference type="KEGG" id="alus:STSP2_03030"/>
<dbReference type="Gene3D" id="3.90.230.10">
    <property type="entry name" value="Creatinase/methionine aminopeptidase superfamily"/>
    <property type="match status" value="1"/>
</dbReference>
<dbReference type="GO" id="GO:0070006">
    <property type="term" value="F:metalloaminopeptidase activity"/>
    <property type="evidence" value="ECO:0007669"/>
    <property type="project" value="UniProtKB-UniRule"/>
</dbReference>
<evidence type="ECO:0000259" key="8">
    <source>
        <dbReference type="Pfam" id="PF00557"/>
    </source>
</evidence>
<reference evidence="10" key="1">
    <citation type="submission" date="2017-02" db="EMBL/GenBank/DDBJ databases">
        <title>Comparative genomics and description of representatives of a novel lineage of planctomycetes thriving in anoxic sediments.</title>
        <authorList>
            <person name="Spring S."/>
            <person name="Bunk B."/>
            <person name="Sproer C."/>
        </authorList>
    </citation>
    <scope>NUCLEOTIDE SEQUENCE [LARGE SCALE GENOMIC DNA]</scope>
    <source>
        <strain evidence="10">ST-NAGAB-D1</strain>
    </source>
</reference>
<comment type="cofactor">
    <cofactor evidence="6">
        <name>Co(2+)</name>
        <dbReference type="ChEBI" id="CHEBI:48828"/>
    </cofactor>
    <cofactor evidence="6">
        <name>Zn(2+)</name>
        <dbReference type="ChEBI" id="CHEBI:29105"/>
    </cofactor>
    <cofactor evidence="6">
        <name>Mn(2+)</name>
        <dbReference type="ChEBI" id="CHEBI:29035"/>
    </cofactor>
    <cofactor evidence="6">
        <name>Fe(2+)</name>
        <dbReference type="ChEBI" id="CHEBI:29033"/>
    </cofactor>
    <text evidence="6">Binds 2 divalent metal cations per subunit. Has a high-affinity and a low affinity metal-binding site. The true nature of the physiological cofactor is under debate. The enzyme is active with cobalt, zinc, manganese or divalent iron ions. Most likely, methionine aminopeptidases function as mononuclear Fe(2+)-metalloproteases under physiological conditions, and the catalytically relevant metal-binding site has been assigned to the histidine-containing high-affinity site.</text>
</comment>
<dbReference type="GO" id="GO:0005829">
    <property type="term" value="C:cytosol"/>
    <property type="evidence" value="ECO:0007669"/>
    <property type="project" value="TreeGrafter"/>
</dbReference>
<keyword evidence="4 6" id="KW-0479">Metal-binding</keyword>
<sequence length="259" mass="27774">MAITLRSRREIDLLRNAGAIVAKALSKLQQAVEPGISTGELDDMATAVAAEAGAATLFKGVESPYASQPFPGAICASINEQVVHGIPSHDIKLSDGDILSVDFGVKLNGYCGDSAMTMAVGNISPEKQRLMDVTQRLLDIAVETCKPGVKWSEVAGAMEKCALDAGFSVVEEFVGHGIGTEMHEEPKLQNFVNKELLRNDIMLKEGMILAVEPMVNMGKKSVKVLKDGWTVVTRDRKPSAHFEHTIAVVKGGCEVLTAR</sequence>
<organism evidence="9 10">
    <name type="scientific">Anaerohalosphaera lusitana</name>
    <dbReference type="NCBI Taxonomy" id="1936003"/>
    <lineage>
        <taxon>Bacteria</taxon>
        <taxon>Pseudomonadati</taxon>
        <taxon>Planctomycetota</taxon>
        <taxon>Phycisphaerae</taxon>
        <taxon>Sedimentisphaerales</taxon>
        <taxon>Anaerohalosphaeraceae</taxon>
        <taxon>Anaerohalosphaera</taxon>
    </lineage>
</organism>
<evidence type="ECO:0000256" key="4">
    <source>
        <dbReference type="ARBA" id="ARBA00022723"/>
    </source>
</evidence>
<dbReference type="GO" id="GO:0006508">
    <property type="term" value="P:proteolysis"/>
    <property type="evidence" value="ECO:0007669"/>
    <property type="project" value="UniProtKB-KW"/>
</dbReference>
<feature type="binding site" evidence="6">
    <location>
        <position position="212"/>
    </location>
    <ligand>
        <name>a divalent metal cation</name>
        <dbReference type="ChEBI" id="CHEBI:60240"/>
        <label>2</label>
        <note>catalytic</note>
    </ligand>
</feature>
<feature type="binding site" evidence="6">
    <location>
        <position position="243"/>
    </location>
    <ligand>
        <name>a divalent metal cation</name>
        <dbReference type="ChEBI" id="CHEBI:60240"/>
        <label>2</label>
        <note>catalytic</note>
    </ligand>
</feature>
<feature type="binding site" evidence="6">
    <location>
        <position position="243"/>
    </location>
    <ligand>
        <name>a divalent metal cation</name>
        <dbReference type="ChEBI" id="CHEBI:60240"/>
        <label>1</label>
    </ligand>
</feature>
<dbReference type="GO" id="GO:0004239">
    <property type="term" value="F:initiator methionyl aminopeptidase activity"/>
    <property type="evidence" value="ECO:0007669"/>
    <property type="project" value="UniProtKB-UniRule"/>
</dbReference>
<evidence type="ECO:0000256" key="6">
    <source>
        <dbReference type="HAMAP-Rule" id="MF_01974"/>
    </source>
</evidence>
<evidence type="ECO:0000256" key="1">
    <source>
        <dbReference type="ARBA" id="ARBA00002521"/>
    </source>
</evidence>
<accession>A0A1U9NPG8</accession>
<comment type="function">
    <text evidence="1 6">Removes the N-terminal methionine from nascent proteins. The N-terminal methionine is often cleaved when the second residue in the primary sequence is small and uncharged (Met-Ala-, Cys, Gly, Pro, Ser, Thr, or Val). Requires deformylation of the N(alpha)-formylated initiator methionine before it can be hydrolyzed.</text>
</comment>
<evidence type="ECO:0000256" key="2">
    <source>
        <dbReference type="ARBA" id="ARBA00022438"/>
    </source>
</evidence>
<keyword evidence="3 6" id="KW-0645">Protease</keyword>
<feature type="binding site" evidence="6">
    <location>
        <position position="113"/>
    </location>
    <ligand>
        <name>a divalent metal cation</name>
        <dbReference type="ChEBI" id="CHEBI:60240"/>
        <label>2</label>
        <note>catalytic</note>
    </ligand>
</feature>
<dbReference type="CDD" id="cd01086">
    <property type="entry name" value="MetAP1"/>
    <property type="match status" value="1"/>
</dbReference>
<feature type="domain" description="Peptidase M24" evidence="8">
    <location>
        <begin position="13"/>
        <end position="249"/>
    </location>
</feature>
<evidence type="ECO:0000313" key="10">
    <source>
        <dbReference type="Proteomes" id="UP000189674"/>
    </source>
</evidence>
<dbReference type="Pfam" id="PF00557">
    <property type="entry name" value="Peptidase_M24"/>
    <property type="match status" value="1"/>
</dbReference>
<dbReference type="AlphaFoldDB" id="A0A1U9NPG8"/>
<dbReference type="InterPro" id="IPR002467">
    <property type="entry name" value="Pept_M24A_MAP1"/>
</dbReference>